<name>A0A3Q3E4Y5_9LABR</name>
<evidence type="ECO:0000256" key="6">
    <source>
        <dbReference type="ARBA" id="ARBA00022816"/>
    </source>
</evidence>
<dbReference type="GO" id="GO:0048513">
    <property type="term" value="P:animal organ development"/>
    <property type="evidence" value="ECO:0007669"/>
    <property type="project" value="UniProtKB-ARBA"/>
</dbReference>
<evidence type="ECO:0000256" key="15">
    <source>
        <dbReference type="ARBA" id="ARBA00068592"/>
    </source>
</evidence>
<accession>A0A3Q3E4Y5</accession>
<keyword evidence="7" id="KW-0995">Kinetochore</keyword>
<dbReference type="Proteomes" id="UP000261660">
    <property type="component" value="Unplaced"/>
</dbReference>
<dbReference type="Gene3D" id="1.25.40.700">
    <property type="match status" value="1"/>
</dbReference>
<dbReference type="InterPro" id="IPR015943">
    <property type="entry name" value="WD40/YVTN_repeat-like_dom_sf"/>
</dbReference>
<dbReference type="GO" id="GO:0031080">
    <property type="term" value="C:nuclear pore outer ring"/>
    <property type="evidence" value="ECO:0007669"/>
    <property type="project" value="TreeGrafter"/>
</dbReference>
<evidence type="ECO:0000256" key="9">
    <source>
        <dbReference type="ARBA" id="ARBA00023010"/>
    </source>
</evidence>
<keyword evidence="19" id="KW-1185">Reference proteome</keyword>
<dbReference type="FunFam" id="1.20.58.1380:FF:000001">
    <property type="entry name" value="Nuclear pore complex protein Nup133"/>
    <property type="match status" value="1"/>
</dbReference>
<evidence type="ECO:0000256" key="13">
    <source>
        <dbReference type="ARBA" id="ARBA00055775"/>
    </source>
</evidence>
<evidence type="ECO:0000256" key="5">
    <source>
        <dbReference type="ARBA" id="ARBA00022454"/>
    </source>
</evidence>
<evidence type="ECO:0000256" key="7">
    <source>
        <dbReference type="ARBA" id="ARBA00022838"/>
    </source>
</evidence>
<evidence type="ECO:0000313" key="19">
    <source>
        <dbReference type="Proteomes" id="UP000261660"/>
    </source>
</evidence>
<evidence type="ECO:0000256" key="8">
    <source>
        <dbReference type="ARBA" id="ARBA00022927"/>
    </source>
</evidence>
<evidence type="ECO:0000259" key="17">
    <source>
        <dbReference type="Pfam" id="PF03177"/>
    </source>
</evidence>
<evidence type="ECO:0000256" key="2">
    <source>
        <dbReference type="ARBA" id="ARBA00004629"/>
    </source>
</evidence>
<evidence type="ECO:0000256" key="11">
    <source>
        <dbReference type="ARBA" id="ARBA00023242"/>
    </source>
</evidence>
<evidence type="ECO:0000256" key="14">
    <source>
        <dbReference type="ARBA" id="ARBA00061981"/>
    </source>
</evidence>
<keyword evidence="8" id="KW-0653">Protein transport</keyword>
<organism evidence="18 19">
    <name type="scientific">Labrus bergylta</name>
    <name type="common">ballan wrasse</name>
    <dbReference type="NCBI Taxonomy" id="56723"/>
    <lineage>
        <taxon>Eukaryota</taxon>
        <taxon>Metazoa</taxon>
        <taxon>Chordata</taxon>
        <taxon>Craniata</taxon>
        <taxon>Vertebrata</taxon>
        <taxon>Euteleostomi</taxon>
        <taxon>Actinopterygii</taxon>
        <taxon>Neopterygii</taxon>
        <taxon>Teleostei</taxon>
        <taxon>Neoteleostei</taxon>
        <taxon>Acanthomorphata</taxon>
        <taxon>Eupercaria</taxon>
        <taxon>Labriformes</taxon>
        <taxon>Labridae</taxon>
        <taxon>Labrus</taxon>
    </lineage>
</organism>
<feature type="region of interest" description="Disordered" evidence="16">
    <location>
        <begin position="1"/>
        <end position="31"/>
    </location>
</feature>
<dbReference type="GO" id="GO:0006606">
    <property type="term" value="P:protein import into nucleus"/>
    <property type="evidence" value="ECO:0007669"/>
    <property type="project" value="TreeGrafter"/>
</dbReference>
<feature type="domain" description="Nucleoporin Nup133/Nup155-like C-terminal" evidence="17">
    <location>
        <begin position="601"/>
        <end position="920"/>
    </location>
</feature>
<dbReference type="PANTHER" id="PTHR13405">
    <property type="entry name" value="NUCLEAR PORE COMPLEX PROTEIN NUP133"/>
    <property type="match status" value="1"/>
</dbReference>
<dbReference type="InterPro" id="IPR037624">
    <property type="entry name" value="Nup133-like"/>
</dbReference>
<keyword evidence="4" id="KW-0813">Transport</keyword>
<dbReference type="GeneTree" id="ENSGT00390000011529"/>
<dbReference type="Gene3D" id="1.20.58.1380">
    <property type="match status" value="1"/>
</dbReference>
<dbReference type="GO" id="GO:0016973">
    <property type="term" value="P:poly(A)+ mRNA export from nucleus"/>
    <property type="evidence" value="ECO:0007669"/>
    <property type="project" value="TreeGrafter"/>
</dbReference>
<dbReference type="PANTHER" id="PTHR13405:SF11">
    <property type="entry name" value="NUCLEAR PORE COMPLEX PROTEIN NUP133"/>
    <property type="match status" value="1"/>
</dbReference>
<keyword evidence="9" id="KW-0811">Translocation</keyword>
<evidence type="ECO:0000256" key="12">
    <source>
        <dbReference type="ARBA" id="ARBA00023328"/>
    </source>
</evidence>
<keyword evidence="11" id="KW-0539">Nucleus</keyword>
<dbReference type="Ensembl" id="ENSLBET00000002162.1">
    <property type="protein sequence ID" value="ENSLBEP00000002038.1"/>
    <property type="gene ID" value="ENSLBEG00000001504.1"/>
</dbReference>
<dbReference type="GO" id="GO:0017056">
    <property type="term" value="F:structural constituent of nuclear pore"/>
    <property type="evidence" value="ECO:0007669"/>
    <property type="project" value="InterPro"/>
</dbReference>
<feature type="compositionally biased region" description="Pro residues" evidence="16">
    <location>
        <begin position="1"/>
        <end position="11"/>
    </location>
</feature>
<proteinExistence type="inferred from homology"/>
<reference evidence="18" key="2">
    <citation type="submission" date="2025-09" db="UniProtKB">
        <authorList>
            <consortium name="Ensembl"/>
        </authorList>
    </citation>
    <scope>IDENTIFICATION</scope>
</reference>
<evidence type="ECO:0000313" key="18">
    <source>
        <dbReference type="Ensembl" id="ENSLBEP00000002038.1"/>
    </source>
</evidence>
<evidence type="ECO:0000256" key="3">
    <source>
        <dbReference type="ARBA" id="ARBA00005569"/>
    </source>
</evidence>
<dbReference type="Gene3D" id="2.130.10.10">
    <property type="entry name" value="YVTN repeat-like/Quinoprotein amine dehydrogenase"/>
    <property type="match status" value="1"/>
</dbReference>
<keyword evidence="10" id="KW-0906">Nuclear pore complex</keyword>
<evidence type="ECO:0000256" key="16">
    <source>
        <dbReference type="SAM" id="MobiDB-lite"/>
    </source>
</evidence>
<dbReference type="InterPro" id="IPR007187">
    <property type="entry name" value="Nucleoporin_Nup133/Nup155_C"/>
</dbReference>
<protein>
    <recommendedName>
        <fullName evidence="15">Nuclear pore complex protein Nup133</fullName>
    </recommendedName>
</protein>
<reference evidence="18" key="1">
    <citation type="submission" date="2025-08" db="UniProtKB">
        <authorList>
            <consortium name="Ensembl"/>
        </authorList>
    </citation>
    <scope>IDENTIFICATION</scope>
</reference>
<comment type="function">
    <text evidence="13">Involved in poly(A)+ RNA transport. Involved in nephrogenesis.</text>
</comment>
<dbReference type="AlphaFoldDB" id="A0A3Q3E4Y5"/>
<dbReference type="FunFam" id="2.130.10.10:FF:000238">
    <property type="entry name" value="Nuclear pore complex protein Nup133"/>
    <property type="match status" value="1"/>
</dbReference>
<comment type="subunit">
    <text evidence="14">Forms part of the Nup160 subcomplex in the nuclear pore which is composed of NUP160, NUP133, NUP107 and Nup96. This complex plays a role in RNA export and in tethering Nup98 and NUP153 to the nucleus.</text>
</comment>
<keyword evidence="5" id="KW-0158">Chromosome</keyword>
<comment type="subcellular location">
    <subcellularLocation>
        <location evidence="2">Chromosome</location>
        <location evidence="2">Centromere</location>
        <location evidence="2">Kinetochore</location>
    </subcellularLocation>
    <subcellularLocation>
        <location evidence="1">Nucleus</location>
        <location evidence="1">Nuclear pore complex</location>
    </subcellularLocation>
</comment>
<comment type="similarity">
    <text evidence="3">Belongs to the nucleoporin Nup133 family.</text>
</comment>
<sequence length="1015" mass="113383">VCLAPAPPPAPAAGSRAGQPGGEASPVRSTPTRAQSHAAAECINYDVQTFGSSLPVKVMEALTMADVKVDESGWAWMVCGERLIIWKICQTAVAKLSVCKELQLPNSEYNYTADLVAVMSAAPLEVATVQSISVLAVAVEGTARLWPSLSQEGNYTETDMDLGDLCNFVVAVRGGSFVLTLEKSRLLRATPDSSGKLQYRALQQGQGMLSGIGRRVSSLFGILSPPVNDTLHSVLWVGGASCLYTLTSSSVSKWELDDSYEHQIFSWDAQRALTESIADAIWGSESNYEEIKEGVNVAYLDMKLSQAGLVVLAAAWHPSDTPCLAYFCLVTLQDNGAAISDHFTVEVTKYSVPFQVSVMETPGRAEPIAQEDKTKHLKAAFLQFCRNDLVGAQTVTDELFPVDSDGEEGAELDGVVTRINLDLVDDYPASDPRWAESVPDESAGFPLTSLIILHQLEDKMKAHGFFMDFLLQVGLLDRLSQVKVRSSPMATRLLLCEHAEKLQAAIVLKNHHAKHAELVNRAISNALQRNNATVPPSLTSADVFFREVSQISSVFDCLLEEEERSLKETPVDSVQWADVVLSVNNIIKDVLQAAGQYRETKASIYRASENANAEPEYIPWTASGGVDGVRTVISRQHEIILRSVYPHADSELRSAFCEQLVALLDIYLGGYVAQLTSLQEQRPSGAQQDRYNTLEMEYSQRRSELLAPLLELGQYQWVAALAEKYCDFDILVQMCEQTDNQSRLQHYITKFADQNFADFLFRWYMEKGKRGKLLSQPAAQHQQLASFLQSHQHLSWLHHIHIHDYSSAHRTLYSQANMETRYFVKKKTLLALSKLTVLASNLPEDELNEQVEDIVEQERFLLHQETLPRQLLEEKQQNPDTMPLLSAHNLIQLYICDDNRRANEYDFKKALDLLEYIDEEDDVDLESLKCEIFGKALRSDDWSSADGTDDPLDAAKDSIFVKILLKLIQEGETLMTYLPDVKELLDLDELSGLKSKPYFEFVLRANYEHYLQAQM</sequence>
<evidence type="ECO:0000256" key="1">
    <source>
        <dbReference type="ARBA" id="ARBA00004567"/>
    </source>
</evidence>
<dbReference type="Pfam" id="PF03177">
    <property type="entry name" value="Nucleoporin_C"/>
    <property type="match status" value="1"/>
</dbReference>
<evidence type="ECO:0000256" key="4">
    <source>
        <dbReference type="ARBA" id="ARBA00022448"/>
    </source>
</evidence>
<dbReference type="FunFam" id="1.25.40.700:FF:000001">
    <property type="entry name" value="Nuclear pore complex protein"/>
    <property type="match status" value="1"/>
</dbReference>
<keyword evidence="6" id="KW-0509">mRNA transport</keyword>
<keyword evidence="12" id="KW-0137">Centromere</keyword>
<dbReference type="SUPFAM" id="SSF117289">
    <property type="entry name" value="Nucleoporin domain"/>
    <property type="match status" value="1"/>
</dbReference>
<evidence type="ECO:0000256" key="10">
    <source>
        <dbReference type="ARBA" id="ARBA00023132"/>
    </source>
</evidence>
<dbReference type="GO" id="GO:0000776">
    <property type="term" value="C:kinetochore"/>
    <property type="evidence" value="ECO:0007669"/>
    <property type="project" value="UniProtKB-KW"/>
</dbReference>
<dbReference type="GO" id="GO:0048731">
    <property type="term" value="P:system development"/>
    <property type="evidence" value="ECO:0007669"/>
    <property type="project" value="UniProtKB-ARBA"/>
</dbReference>
<dbReference type="GO" id="GO:0000972">
    <property type="term" value="P:transcription-dependent tethering of RNA polymerase II gene DNA at nuclear periphery"/>
    <property type="evidence" value="ECO:0007669"/>
    <property type="project" value="TreeGrafter"/>
</dbReference>